<keyword evidence="1" id="KW-0812">Transmembrane</keyword>
<accession>A0A1B8SIP7</accession>
<evidence type="ECO:0000256" key="1">
    <source>
        <dbReference type="SAM" id="Phobius"/>
    </source>
</evidence>
<feature type="transmembrane region" description="Helical" evidence="1">
    <location>
        <begin position="45"/>
        <end position="67"/>
    </location>
</feature>
<name>A0A1B8SIP7_9MYCO</name>
<dbReference type="PATRIC" id="fig|354243.3.peg.1474"/>
<protein>
    <recommendedName>
        <fullName evidence="4">Mce-associated membrane protein</fullName>
    </recommendedName>
</protein>
<keyword evidence="3" id="KW-1185">Reference proteome</keyword>
<comment type="caution">
    <text evidence="2">The sequence shown here is derived from an EMBL/GenBank/DDBJ whole genome shotgun (WGS) entry which is preliminary data.</text>
</comment>
<dbReference type="RefSeq" id="WP_065287655.1">
    <property type="nucleotide sequence ID" value="NZ_LFOE01000006.1"/>
</dbReference>
<dbReference type="AlphaFoldDB" id="A0A1B8SIP7"/>
<dbReference type="EMBL" id="LFOE01000006">
    <property type="protein sequence ID" value="OBY32593.1"/>
    <property type="molecule type" value="Genomic_DNA"/>
</dbReference>
<proteinExistence type="predicted"/>
<dbReference type="OrthoDB" id="4381663at2"/>
<reference evidence="2 3" key="1">
    <citation type="submission" date="2015-06" db="EMBL/GenBank/DDBJ databases">
        <title>Genome sequence of Mycobacterium kumamotonense strain Roo.</title>
        <authorList>
            <person name="Greninger A.L."/>
            <person name="Cunningham G."/>
            <person name="Miller S."/>
        </authorList>
    </citation>
    <scope>NUCLEOTIDE SEQUENCE [LARGE SCALE GENOMIC DNA]</scope>
    <source>
        <strain evidence="2 3">Roo</strain>
    </source>
</reference>
<evidence type="ECO:0008006" key="4">
    <source>
        <dbReference type="Google" id="ProtNLM"/>
    </source>
</evidence>
<evidence type="ECO:0000313" key="3">
    <source>
        <dbReference type="Proteomes" id="UP000092668"/>
    </source>
</evidence>
<keyword evidence="1" id="KW-1133">Transmembrane helix</keyword>
<evidence type="ECO:0000313" key="2">
    <source>
        <dbReference type="EMBL" id="OBY32593.1"/>
    </source>
</evidence>
<sequence length="209" mass="22341">MTTIEESGVDELDVSGEVLANADTEEVPADAKPMRQLRFTISLRSLRSAAAVVALIVSIGVPVWLYVGAERKLAAQAHQAQGQAHAEKVALDYAVEAAKINFQDLGSWQAKLTAGTGPELKEKLTKAGREMEQILAPLEWSSTARPLAAKVRSDTGGIYVVDCFVSVLTKTVQSSEPLQSTATYSITIDSNNDWQISDVGGIGAVVEQK</sequence>
<gene>
    <name evidence="2" type="ORF">ACT18_07070</name>
</gene>
<dbReference type="Proteomes" id="UP000092668">
    <property type="component" value="Unassembled WGS sequence"/>
</dbReference>
<keyword evidence="1" id="KW-0472">Membrane</keyword>
<organism evidence="2 3">
    <name type="scientific">Mycolicibacter kumamotonensis</name>
    <dbReference type="NCBI Taxonomy" id="354243"/>
    <lineage>
        <taxon>Bacteria</taxon>
        <taxon>Bacillati</taxon>
        <taxon>Actinomycetota</taxon>
        <taxon>Actinomycetes</taxon>
        <taxon>Mycobacteriales</taxon>
        <taxon>Mycobacteriaceae</taxon>
        <taxon>Mycolicibacter</taxon>
    </lineage>
</organism>